<dbReference type="InterPro" id="IPR002177">
    <property type="entry name" value="DPS_DNA-bd"/>
</dbReference>
<proteinExistence type="inferred from homology"/>
<feature type="domain" description="Ferritin/DPS" evidence="4">
    <location>
        <begin position="3"/>
        <end position="139"/>
    </location>
</feature>
<gene>
    <name evidence="5" type="ORF">OMES3154_01273</name>
</gene>
<dbReference type="InterPro" id="IPR012347">
    <property type="entry name" value="Ferritin-like"/>
</dbReference>
<dbReference type="Gene3D" id="1.20.1260.10">
    <property type="match status" value="1"/>
</dbReference>
<dbReference type="GO" id="GO:0016722">
    <property type="term" value="F:oxidoreductase activity, acting on metal ions"/>
    <property type="evidence" value="ECO:0007669"/>
    <property type="project" value="InterPro"/>
</dbReference>
<dbReference type="PRINTS" id="PR01346">
    <property type="entry name" value="HELNAPAPROT"/>
</dbReference>
<organism evidence="5 6">
    <name type="scientific">Oceanivirga miroungae</name>
    <dbReference type="NCBI Taxonomy" id="1130046"/>
    <lineage>
        <taxon>Bacteria</taxon>
        <taxon>Fusobacteriati</taxon>
        <taxon>Fusobacteriota</taxon>
        <taxon>Fusobacteriia</taxon>
        <taxon>Fusobacteriales</taxon>
        <taxon>Leptotrichiaceae</taxon>
        <taxon>Oceanivirga</taxon>
    </lineage>
</organism>
<evidence type="ECO:0000313" key="6">
    <source>
        <dbReference type="Proteomes" id="UP000419017"/>
    </source>
</evidence>
<evidence type="ECO:0000259" key="4">
    <source>
        <dbReference type="Pfam" id="PF00210"/>
    </source>
</evidence>
<evidence type="ECO:0000256" key="3">
    <source>
        <dbReference type="SAM" id="Coils"/>
    </source>
</evidence>
<dbReference type="RefSeq" id="WP_156683921.1">
    <property type="nucleotide sequence ID" value="NZ_CABWIB010000001.1"/>
</dbReference>
<evidence type="ECO:0000256" key="2">
    <source>
        <dbReference type="RuleBase" id="RU003875"/>
    </source>
</evidence>
<dbReference type="Proteomes" id="UP000419017">
    <property type="component" value="Unassembled WGS sequence"/>
</dbReference>
<dbReference type="InterPro" id="IPR008331">
    <property type="entry name" value="Ferritin_DPS_dom"/>
</dbReference>
<dbReference type="SUPFAM" id="SSF47240">
    <property type="entry name" value="Ferritin-like"/>
    <property type="match status" value="1"/>
</dbReference>
<dbReference type="CDD" id="cd01043">
    <property type="entry name" value="DPS"/>
    <property type="match status" value="1"/>
</dbReference>
<dbReference type="Pfam" id="PF00210">
    <property type="entry name" value="Ferritin"/>
    <property type="match status" value="1"/>
</dbReference>
<dbReference type="PANTHER" id="PTHR42932">
    <property type="entry name" value="GENERAL STRESS PROTEIN 20U"/>
    <property type="match status" value="1"/>
</dbReference>
<comment type="similarity">
    <text evidence="1 2">Belongs to the Dps family.</text>
</comment>
<dbReference type="GO" id="GO:0008199">
    <property type="term" value="F:ferric iron binding"/>
    <property type="evidence" value="ECO:0007669"/>
    <property type="project" value="InterPro"/>
</dbReference>
<feature type="coiled-coil region" evidence="3">
    <location>
        <begin position="35"/>
        <end position="62"/>
    </location>
</feature>
<dbReference type="EMBL" id="CABWIB010000001">
    <property type="protein sequence ID" value="VWL85973.1"/>
    <property type="molecule type" value="Genomic_DNA"/>
</dbReference>
<evidence type="ECO:0000313" key="5">
    <source>
        <dbReference type="EMBL" id="VWL85973.1"/>
    </source>
</evidence>
<dbReference type="PIRSF" id="PIRSF005900">
    <property type="entry name" value="Dps"/>
    <property type="match status" value="1"/>
</dbReference>
<keyword evidence="6" id="KW-1185">Reference proteome</keyword>
<sequence length="141" mass="16222">MEKALNNFLADLAVLSLKVKNYHWNVKGKGFFSIHKELDNIYENLDEQVDVIAERLLALDKRPLSTFKSFLENTKIKEGKNEEVSIDVVFSDLISDFTYMVSEAKDIKVKADEENDFGTSALLDEFILQSEKLLWMLKAAR</sequence>
<dbReference type="PANTHER" id="PTHR42932:SF1">
    <property type="entry name" value="GENERAL STRESS PROTEIN 20U"/>
    <property type="match status" value="1"/>
</dbReference>
<dbReference type="PROSITE" id="PS00819">
    <property type="entry name" value="DPS_2"/>
    <property type="match status" value="1"/>
</dbReference>
<keyword evidence="3" id="KW-0175">Coiled coil</keyword>
<accession>A0A6I8MEN1</accession>
<protein>
    <submittedName>
        <fullName evidence="5">Neutrophil activating protein NapA</fullName>
    </submittedName>
</protein>
<dbReference type="AlphaFoldDB" id="A0A6I8MEN1"/>
<name>A0A6I8MEN1_9FUSO</name>
<dbReference type="InterPro" id="IPR023188">
    <property type="entry name" value="DPS_DNA-bd_CS"/>
</dbReference>
<reference evidence="5 6" key="1">
    <citation type="submission" date="2019-10" db="EMBL/GenBank/DDBJ databases">
        <authorList>
            <person name="Blom J."/>
        </authorList>
    </citation>
    <scope>NUCLEOTIDE SEQUENCE [LARGE SCALE GENOMIC DNA]</scope>
    <source>
        <strain evidence="5 6">ES3154-GLU</strain>
    </source>
</reference>
<evidence type="ECO:0000256" key="1">
    <source>
        <dbReference type="ARBA" id="ARBA00009497"/>
    </source>
</evidence>
<dbReference type="InterPro" id="IPR009078">
    <property type="entry name" value="Ferritin-like_SF"/>
</dbReference>